<feature type="compositionally biased region" description="Low complexity" evidence="1">
    <location>
        <begin position="54"/>
        <end position="68"/>
    </location>
</feature>
<proteinExistence type="predicted"/>
<keyword evidence="3" id="KW-1185">Reference proteome</keyword>
<dbReference type="EMBL" id="KV918857">
    <property type="protein sequence ID" value="OSX76720.1"/>
    <property type="molecule type" value="Genomic_DNA"/>
</dbReference>
<reference evidence="2 3" key="1">
    <citation type="submission" date="2017-03" db="EMBL/GenBank/DDBJ databases">
        <title>WGS assembly of Porphyra umbilicalis.</title>
        <authorList>
            <person name="Brawley S.H."/>
            <person name="Blouin N.A."/>
            <person name="Ficko-Blean E."/>
            <person name="Wheeler G.L."/>
            <person name="Lohr M."/>
            <person name="Goodson H.V."/>
            <person name="Jenkins J.W."/>
            <person name="Blaby-Haas C.E."/>
            <person name="Helliwell K.E."/>
            <person name="Chan C."/>
            <person name="Marriage T."/>
            <person name="Bhattacharya D."/>
            <person name="Klein A.S."/>
            <person name="Badis Y."/>
            <person name="Brodie J."/>
            <person name="Cao Y."/>
            <person name="Collen J."/>
            <person name="Dittami S.M."/>
            <person name="Gachon C.M."/>
            <person name="Green B.R."/>
            <person name="Karpowicz S."/>
            <person name="Kim J.W."/>
            <person name="Kudahl U."/>
            <person name="Lin S."/>
            <person name="Michel G."/>
            <person name="Mittag M."/>
            <person name="Olson B.J."/>
            <person name="Pangilinan J."/>
            <person name="Peng Y."/>
            <person name="Qiu H."/>
            <person name="Shu S."/>
            <person name="Singer J.T."/>
            <person name="Smith A.G."/>
            <person name="Sprecher B.N."/>
            <person name="Wagner V."/>
            <person name="Wang W."/>
            <person name="Wang Z.-Y."/>
            <person name="Yan J."/>
            <person name="Yarish C."/>
            <person name="Zoeuner-Riek S."/>
            <person name="Zhuang Y."/>
            <person name="Zou Y."/>
            <person name="Lindquist E.A."/>
            <person name="Grimwood J."/>
            <person name="Barry K."/>
            <person name="Rokhsar D.S."/>
            <person name="Schmutz J."/>
            <person name="Stiller J.W."/>
            <person name="Grossman A.R."/>
            <person name="Prochnik S.E."/>
        </authorList>
    </citation>
    <scope>NUCLEOTIDE SEQUENCE [LARGE SCALE GENOMIC DNA]</scope>
    <source>
        <strain evidence="2">4086291</strain>
    </source>
</reference>
<accession>A0A1X6P7J3</accession>
<evidence type="ECO:0000256" key="1">
    <source>
        <dbReference type="SAM" id="MobiDB-lite"/>
    </source>
</evidence>
<gene>
    <name evidence="2" type="ORF">BU14_0177s0002</name>
</gene>
<feature type="region of interest" description="Disordered" evidence="1">
    <location>
        <begin position="46"/>
        <end position="68"/>
    </location>
</feature>
<sequence>MASASPPRLSFATSLAVPARGSCSASPASSLHPAVQRVWTPPVTPAVHRRRCGRASPTASAAPRTSAPPVLTLNTGDDTTITVALPVGAVAPMGAALNALLASFKAVATAAAAGKRDVQPAMEFVHEEEGLRVALECNPNLHASAFKATVYVKVASGGVVVATQALLTRLVDNVKEFKAAVKASEGA</sequence>
<name>A0A1X6P7J3_PORUM</name>
<dbReference type="Proteomes" id="UP000218209">
    <property type="component" value="Unassembled WGS sequence"/>
</dbReference>
<evidence type="ECO:0000313" key="2">
    <source>
        <dbReference type="EMBL" id="OSX76720.1"/>
    </source>
</evidence>
<evidence type="ECO:0000313" key="3">
    <source>
        <dbReference type="Proteomes" id="UP000218209"/>
    </source>
</evidence>
<organism evidence="2 3">
    <name type="scientific">Porphyra umbilicalis</name>
    <name type="common">Purple laver</name>
    <name type="synonym">Red alga</name>
    <dbReference type="NCBI Taxonomy" id="2786"/>
    <lineage>
        <taxon>Eukaryota</taxon>
        <taxon>Rhodophyta</taxon>
        <taxon>Bangiophyceae</taxon>
        <taxon>Bangiales</taxon>
        <taxon>Bangiaceae</taxon>
        <taxon>Porphyra</taxon>
    </lineage>
</organism>
<dbReference type="AlphaFoldDB" id="A0A1X6P7J3"/>
<protein>
    <submittedName>
        <fullName evidence="2">Uncharacterized protein</fullName>
    </submittedName>
</protein>